<feature type="compositionally biased region" description="Polar residues" evidence="1">
    <location>
        <begin position="431"/>
        <end position="448"/>
    </location>
</feature>
<feature type="region of interest" description="Disordered" evidence="1">
    <location>
        <begin position="244"/>
        <end position="290"/>
    </location>
</feature>
<dbReference type="AlphaFoldDB" id="A0A8S0XLR7"/>
<proteinExistence type="predicted"/>
<evidence type="ECO:0000313" key="2">
    <source>
        <dbReference type="EMBL" id="CAA7265693.1"/>
    </source>
</evidence>
<accession>A0A8S0XLR7</accession>
<reference evidence="2 3" key="1">
    <citation type="submission" date="2020-01" db="EMBL/GenBank/DDBJ databases">
        <authorList>
            <person name="Gupta K D."/>
        </authorList>
    </citation>
    <scope>NUCLEOTIDE SEQUENCE [LARGE SCALE GENOMIC DNA]</scope>
</reference>
<evidence type="ECO:0000313" key="3">
    <source>
        <dbReference type="Proteomes" id="UP000467700"/>
    </source>
</evidence>
<dbReference type="OrthoDB" id="2919784at2759"/>
<feature type="region of interest" description="Disordered" evidence="1">
    <location>
        <begin position="400"/>
        <end position="449"/>
    </location>
</feature>
<organism evidence="2 3">
    <name type="scientific">Cyclocybe aegerita</name>
    <name type="common">Black poplar mushroom</name>
    <name type="synonym">Agrocybe aegerita</name>
    <dbReference type="NCBI Taxonomy" id="1973307"/>
    <lineage>
        <taxon>Eukaryota</taxon>
        <taxon>Fungi</taxon>
        <taxon>Dikarya</taxon>
        <taxon>Basidiomycota</taxon>
        <taxon>Agaricomycotina</taxon>
        <taxon>Agaricomycetes</taxon>
        <taxon>Agaricomycetidae</taxon>
        <taxon>Agaricales</taxon>
        <taxon>Agaricineae</taxon>
        <taxon>Bolbitiaceae</taxon>
        <taxon>Cyclocybe</taxon>
    </lineage>
</organism>
<sequence>MRTHFNLFFRGCEAHTDDYAAQERELHKALTRSQSIIFPALFDDLGGTATFLTTPFIRPCVSQNKEHRNMSDLRRSDTVTKAIVAAQEEAATVPLREDDNDDETIRDVPIDTKINIDTSIFDVFTDFELDLSCLSAPPSPVASTSNLPPTTPSPPASPILSRSMSFASNRLPALTASKSIKQASSPQLSATVPTGARGSWPLIKYAGRGTPIDRNRRLEWGGFPAEEAAEDGVLFSHVRSTSLDSTFHPSRRSISPEWSHVPSKSSSLSHSHSTRSFSTSAIHEPPPELAPLEIDGVKSEDWDSLMKTVLASTSEPSASSAPVPINEVLEPEPLPAVTEQETKPPVPPVDRSMISPEQLEQLNAGLDMDLGLNAALDLGLGQRGGMNWFDLGLLPTSAASGRESPSVYSSQAATPRPSPPASVHASEHRSTTSTKADANGNSNGTSVIKSAPRPWWRKLMLNLRRVRMVITIHKHR</sequence>
<dbReference type="EMBL" id="CACVBS010000050">
    <property type="protein sequence ID" value="CAA7265693.1"/>
    <property type="molecule type" value="Genomic_DNA"/>
</dbReference>
<keyword evidence="3" id="KW-1185">Reference proteome</keyword>
<protein>
    <submittedName>
        <fullName evidence="2">Uncharacterized protein</fullName>
    </submittedName>
</protein>
<comment type="caution">
    <text evidence="2">The sequence shown here is derived from an EMBL/GenBank/DDBJ whole genome shotgun (WGS) entry which is preliminary data.</text>
</comment>
<dbReference type="Proteomes" id="UP000467700">
    <property type="component" value="Unassembled WGS sequence"/>
</dbReference>
<gene>
    <name evidence="2" type="ORF">AAE3_LOCUS7948</name>
</gene>
<feature type="compositionally biased region" description="Low complexity" evidence="1">
    <location>
        <begin position="259"/>
        <end position="280"/>
    </location>
</feature>
<name>A0A8S0XLR7_CYCAE</name>
<evidence type="ECO:0000256" key="1">
    <source>
        <dbReference type="SAM" id="MobiDB-lite"/>
    </source>
</evidence>